<dbReference type="PANTHER" id="PTHR23511">
    <property type="entry name" value="SYNAPTIC VESICLE GLYCOPROTEIN 2"/>
    <property type="match status" value="1"/>
</dbReference>
<feature type="transmembrane region" description="Helical" evidence="7">
    <location>
        <begin position="322"/>
        <end position="340"/>
    </location>
</feature>
<feature type="transmembrane region" description="Helical" evidence="7">
    <location>
        <begin position="293"/>
        <end position="315"/>
    </location>
</feature>
<evidence type="ECO:0000313" key="9">
    <source>
        <dbReference type="EMBL" id="KAJ3666321.1"/>
    </source>
</evidence>
<dbReference type="Gene3D" id="1.20.1250.20">
    <property type="entry name" value="MFS general substrate transporter like domains"/>
    <property type="match status" value="1"/>
</dbReference>
<feature type="transmembrane region" description="Helical" evidence="7">
    <location>
        <begin position="410"/>
        <end position="429"/>
    </location>
</feature>
<dbReference type="SUPFAM" id="SSF103473">
    <property type="entry name" value="MFS general substrate transporter"/>
    <property type="match status" value="1"/>
</dbReference>
<dbReference type="InterPro" id="IPR036259">
    <property type="entry name" value="MFS_trans_sf"/>
</dbReference>
<evidence type="ECO:0000313" key="10">
    <source>
        <dbReference type="Proteomes" id="UP001168821"/>
    </source>
</evidence>
<feature type="transmembrane region" description="Helical" evidence="7">
    <location>
        <begin position="384"/>
        <end position="404"/>
    </location>
</feature>
<dbReference type="GO" id="GO:0016020">
    <property type="term" value="C:membrane"/>
    <property type="evidence" value="ECO:0007669"/>
    <property type="project" value="UniProtKB-SubCell"/>
</dbReference>
<reference evidence="9" key="1">
    <citation type="journal article" date="2023" name="G3 (Bethesda)">
        <title>Whole genome assemblies of Zophobas morio and Tenebrio molitor.</title>
        <authorList>
            <person name="Kaur S."/>
            <person name="Stinson S.A."/>
            <person name="diCenzo G.C."/>
        </authorList>
    </citation>
    <scope>NUCLEOTIDE SEQUENCE</scope>
    <source>
        <strain evidence="9">QUZm001</strain>
    </source>
</reference>
<evidence type="ECO:0000256" key="4">
    <source>
        <dbReference type="ARBA" id="ARBA00022692"/>
    </source>
</evidence>
<name>A0AA38MT40_9CUCU</name>
<dbReference type="AlphaFoldDB" id="A0AA38MT40"/>
<keyword evidence="10" id="KW-1185">Reference proteome</keyword>
<evidence type="ECO:0000256" key="3">
    <source>
        <dbReference type="ARBA" id="ARBA00022448"/>
    </source>
</evidence>
<feature type="transmembrane region" description="Helical" evidence="7">
    <location>
        <begin position="116"/>
        <end position="139"/>
    </location>
</feature>
<keyword evidence="3" id="KW-0813">Transport</keyword>
<accession>A0AA38MT40</accession>
<feature type="transmembrane region" description="Helical" evidence="7">
    <location>
        <begin position="346"/>
        <end position="372"/>
    </location>
</feature>
<dbReference type="GO" id="GO:0022857">
    <property type="term" value="F:transmembrane transporter activity"/>
    <property type="evidence" value="ECO:0007669"/>
    <property type="project" value="InterPro"/>
</dbReference>
<evidence type="ECO:0000256" key="1">
    <source>
        <dbReference type="ARBA" id="ARBA00004141"/>
    </source>
</evidence>
<dbReference type="Pfam" id="PF00083">
    <property type="entry name" value="Sugar_tr"/>
    <property type="match status" value="1"/>
</dbReference>
<keyword evidence="6 7" id="KW-0472">Membrane</keyword>
<dbReference type="InterPro" id="IPR020846">
    <property type="entry name" value="MFS_dom"/>
</dbReference>
<gene>
    <name evidence="9" type="ORF">Zmor_001771</name>
</gene>
<evidence type="ECO:0000259" key="8">
    <source>
        <dbReference type="PROSITE" id="PS50850"/>
    </source>
</evidence>
<feature type="transmembrane region" description="Helical" evidence="7">
    <location>
        <begin position="218"/>
        <end position="237"/>
    </location>
</feature>
<dbReference type="PROSITE" id="PS50850">
    <property type="entry name" value="MFS"/>
    <property type="match status" value="1"/>
</dbReference>
<feature type="transmembrane region" description="Helical" evidence="7">
    <location>
        <begin position="78"/>
        <end position="96"/>
    </location>
</feature>
<comment type="similarity">
    <text evidence="2">Belongs to the major facilitator superfamily.</text>
</comment>
<sequence>MISSGVIWGFLFDTLGRRKLLMIGYFLDFLCVLVSAFSQTKAMLITAKFFGGFIINGPYSALSTYVSEFHSAKNRGRMQLFIAIVFCWGGIAFPWLSWGILSNNIHFSIFNDSLRFYSWNILLLICCLPPIISAIAFAFMPESPKFLMTVGENEKALALFQKMYSINKRQPPETFPIKQLVNETELKKTSPNQHGGQVTAKRSQIEALREGWQQIRPLFFPPFLLLLLLICSIQALFTMSVNTFRLWLPQIFQALNDYQYYYDVSSVDLCKSLELIRPSNQTDCEFNVDNASVYLNSMIVNITVMLCEILTACLINSINKKTLLFVLGVFAGGCLFILYFSVNTTFAVSFAALFTGLSTSAANVVVIVNIALFPTTLRTMSLATALMCGRIGSMIGNLVFPLLIQAGCAPPFFTIGSLAIVSSFVSLLLPNSDMKELI</sequence>
<keyword evidence="5 7" id="KW-1133">Transmembrane helix</keyword>
<dbReference type="InterPro" id="IPR011701">
    <property type="entry name" value="MFS"/>
</dbReference>
<protein>
    <recommendedName>
        <fullName evidence="8">Major facilitator superfamily (MFS) profile domain-containing protein</fullName>
    </recommendedName>
</protein>
<dbReference type="Pfam" id="PF07690">
    <property type="entry name" value="MFS_1"/>
    <property type="match status" value="1"/>
</dbReference>
<comment type="caution">
    <text evidence="9">The sequence shown here is derived from an EMBL/GenBank/DDBJ whole genome shotgun (WGS) entry which is preliminary data.</text>
</comment>
<proteinExistence type="inferred from homology"/>
<organism evidence="9 10">
    <name type="scientific">Zophobas morio</name>
    <dbReference type="NCBI Taxonomy" id="2755281"/>
    <lineage>
        <taxon>Eukaryota</taxon>
        <taxon>Metazoa</taxon>
        <taxon>Ecdysozoa</taxon>
        <taxon>Arthropoda</taxon>
        <taxon>Hexapoda</taxon>
        <taxon>Insecta</taxon>
        <taxon>Pterygota</taxon>
        <taxon>Neoptera</taxon>
        <taxon>Endopterygota</taxon>
        <taxon>Coleoptera</taxon>
        <taxon>Polyphaga</taxon>
        <taxon>Cucujiformia</taxon>
        <taxon>Tenebrionidae</taxon>
        <taxon>Zophobas</taxon>
    </lineage>
</organism>
<feature type="domain" description="Major facilitator superfamily (MFS) profile" evidence="8">
    <location>
        <begin position="1"/>
        <end position="434"/>
    </location>
</feature>
<feature type="transmembrane region" description="Helical" evidence="7">
    <location>
        <begin position="20"/>
        <end position="38"/>
    </location>
</feature>
<dbReference type="InterPro" id="IPR005828">
    <property type="entry name" value="MFS_sugar_transport-like"/>
</dbReference>
<evidence type="ECO:0000256" key="2">
    <source>
        <dbReference type="ARBA" id="ARBA00008335"/>
    </source>
</evidence>
<dbReference type="EMBL" id="JALNTZ010000001">
    <property type="protein sequence ID" value="KAJ3666321.1"/>
    <property type="molecule type" value="Genomic_DNA"/>
</dbReference>
<keyword evidence="4 7" id="KW-0812">Transmembrane</keyword>
<comment type="subcellular location">
    <subcellularLocation>
        <location evidence="1">Membrane</location>
        <topology evidence="1">Multi-pass membrane protein</topology>
    </subcellularLocation>
</comment>
<evidence type="ECO:0000256" key="7">
    <source>
        <dbReference type="SAM" id="Phobius"/>
    </source>
</evidence>
<dbReference type="PANTHER" id="PTHR23511:SF36">
    <property type="entry name" value="EG:BACR7A4.13 PROTEIN-RELATED"/>
    <property type="match status" value="1"/>
</dbReference>
<evidence type="ECO:0000256" key="5">
    <source>
        <dbReference type="ARBA" id="ARBA00022989"/>
    </source>
</evidence>
<dbReference type="Proteomes" id="UP001168821">
    <property type="component" value="Unassembled WGS sequence"/>
</dbReference>
<evidence type="ECO:0000256" key="6">
    <source>
        <dbReference type="ARBA" id="ARBA00023136"/>
    </source>
</evidence>